<dbReference type="GO" id="GO:0000981">
    <property type="term" value="F:DNA-binding transcription factor activity, RNA polymerase II-specific"/>
    <property type="evidence" value="ECO:0007669"/>
    <property type="project" value="InterPro"/>
</dbReference>
<feature type="compositionally biased region" description="Low complexity" evidence="3">
    <location>
        <begin position="108"/>
        <end position="133"/>
    </location>
</feature>
<accession>A0A511KQP3</accession>
<reference evidence="5 6" key="1">
    <citation type="submission" date="2019-07" db="EMBL/GenBank/DDBJ databases">
        <title>Rhodotorula toruloides NBRC10032 genome sequencing.</title>
        <authorList>
            <person name="Shida Y."/>
            <person name="Takaku H."/>
            <person name="Ogasawara W."/>
            <person name="Mori K."/>
        </authorList>
    </citation>
    <scope>NUCLEOTIDE SEQUENCE [LARGE SCALE GENOMIC DNA]</scope>
    <source>
        <strain evidence="5 6">NBRC10032</strain>
    </source>
</reference>
<organism evidence="5 6">
    <name type="scientific">Rhodotorula toruloides</name>
    <name type="common">Yeast</name>
    <name type="synonym">Rhodosporidium toruloides</name>
    <dbReference type="NCBI Taxonomy" id="5286"/>
    <lineage>
        <taxon>Eukaryota</taxon>
        <taxon>Fungi</taxon>
        <taxon>Dikarya</taxon>
        <taxon>Basidiomycota</taxon>
        <taxon>Pucciniomycotina</taxon>
        <taxon>Microbotryomycetes</taxon>
        <taxon>Sporidiobolales</taxon>
        <taxon>Sporidiobolaceae</taxon>
        <taxon>Rhodotorula</taxon>
    </lineage>
</organism>
<dbReference type="GO" id="GO:0003677">
    <property type="term" value="F:DNA binding"/>
    <property type="evidence" value="ECO:0007669"/>
    <property type="project" value="InterPro"/>
</dbReference>
<evidence type="ECO:0000313" key="6">
    <source>
        <dbReference type="Proteomes" id="UP000321518"/>
    </source>
</evidence>
<dbReference type="InterPro" id="IPR007219">
    <property type="entry name" value="XnlR_reg_dom"/>
</dbReference>
<feature type="region of interest" description="Disordered" evidence="3">
    <location>
        <begin position="807"/>
        <end position="835"/>
    </location>
</feature>
<keyword evidence="2" id="KW-0539">Nucleus</keyword>
<dbReference type="Pfam" id="PF04082">
    <property type="entry name" value="Fungal_trans"/>
    <property type="match status" value="1"/>
</dbReference>
<dbReference type="SMART" id="SM00066">
    <property type="entry name" value="GAL4"/>
    <property type="match status" value="1"/>
</dbReference>
<protein>
    <submittedName>
        <fullName evidence="5">C6 transcription factor</fullName>
    </submittedName>
</protein>
<feature type="compositionally biased region" description="Basic and acidic residues" evidence="3">
    <location>
        <begin position="163"/>
        <end position="180"/>
    </location>
</feature>
<evidence type="ECO:0000256" key="2">
    <source>
        <dbReference type="ARBA" id="ARBA00023242"/>
    </source>
</evidence>
<dbReference type="PANTHER" id="PTHR46910:SF1">
    <property type="entry name" value="MISCELLANEOUS ZN(II)2CYS6 TRANSCRIPTION FACTOR (EUROFUNG)-RELATED"/>
    <property type="match status" value="1"/>
</dbReference>
<dbReference type="InterPro" id="IPR050987">
    <property type="entry name" value="AtrR-like"/>
</dbReference>
<dbReference type="GO" id="GO:0008270">
    <property type="term" value="F:zinc ion binding"/>
    <property type="evidence" value="ECO:0007669"/>
    <property type="project" value="InterPro"/>
</dbReference>
<proteinExistence type="predicted"/>
<feature type="region of interest" description="Disordered" evidence="3">
    <location>
        <begin position="107"/>
        <end position="138"/>
    </location>
</feature>
<dbReference type="AlphaFoldDB" id="A0A511KQP3"/>
<comment type="caution">
    <text evidence="5">The sequence shown here is derived from an EMBL/GenBank/DDBJ whole genome shotgun (WGS) entry which is preliminary data.</text>
</comment>
<dbReference type="CDD" id="cd00067">
    <property type="entry name" value="GAL4"/>
    <property type="match status" value="1"/>
</dbReference>
<dbReference type="SUPFAM" id="SSF57701">
    <property type="entry name" value="Zn2/Cys6 DNA-binding domain"/>
    <property type="match status" value="1"/>
</dbReference>
<evidence type="ECO:0000256" key="1">
    <source>
        <dbReference type="ARBA" id="ARBA00022723"/>
    </source>
</evidence>
<dbReference type="EMBL" id="BJWK01000024">
    <property type="protein sequence ID" value="GEM12673.1"/>
    <property type="molecule type" value="Genomic_DNA"/>
</dbReference>
<dbReference type="Pfam" id="PF00172">
    <property type="entry name" value="Zn_clus"/>
    <property type="match status" value="1"/>
</dbReference>
<dbReference type="InterPro" id="IPR036864">
    <property type="entry name" value="Zn2-C6_fun-type_DNA-bd_sf"/>
</dbReference>
<dbReference type="SMART" id="SM00906">
    <property type="entry name" value="Fungal_trans"/>
    <property type="match status" value="1"/>
</dbReference>
<evidence type="ECO:0000259" key="4">
    <source>
        <dbReference type="PROSITE" id="PS50048"/>
    </source>
</evidence>
<dbReference type="Proteomes" id="UP000321518">
    <property type="component" value="Unassembled WGS sequence"/>
</dbReference>
<gene>
    <name evidence="5" type="ORF">Rt10032_c24g6690</name>
</gene>
<feature type="region of interest" description="Disordered" evidence="3">
    <location>
        <begin position="248"/>
        <end position="270"/>
    </location>
</feature>
<dbReference type="OrthoDB" id="39175at2759"/>
<dbReference type="Gene3D" id="4.10.240.10">
    <property type="entry name" value="Zn(2)-C6 fungal-type DNA-binding domain"/>
    <property type="match status" value="1"/>
</dbReference>
<evidence type="ECO:0000313" key="5">
    <source>
        <dbReference type="EMBL" id="GEM12673.1"/>
    </source>
</evidence>
<dbReference type="CDD" id="cd12148">
    <property type="entry name" value="fungal_TF_MHR"/>
    <property type="match status" value="1"/>
</dbReference>
<evidence type="ECO:0000256" key="3">
    <source>
        <dbReference type="SAM" id="MobiDB-lite"/>
    </source>
</evidence>
<feature type="domain" description="Zn(2)-C6 fungal-type" evidence="4">
    <location>
        <begin position="18"/>
        <end position="55"/>
    </location>
</feature>
<dbReference type="PROSITE" id="PS00463">
    <property type="entry name" value="ZN2_CY6_FUNGAL_1"/>
    <property type="match status" value="1"/>
</dbReference>
<dbReference type="PROSITE" id="PS50048">
    <property type="entry name" value="ZN2_CY6_FUNGAL_2"/>
    <property type="match status" value="1"/>
</dbReference>
<dbReference type="PANTHER" id="PTHR46910">
    <property type="entry name" value="TRANSCRIPTION FACTOR PDR1"/>
    <property type="match status" value="1"/>
</dbReference>
<dbReference type="InterPro" id="IPR001138">
    <property type="entry name" value="Zn2Cys6_DnaBD"/>
</dbReference>
<sequence>MESDGEGQPQKKRRVTRACDQCRRKRIKCDSYPRAGLDSPCVICTEAGQANQCTYSRPAKKRGPQAGRARTLEEKCAVFERLIGYLLTAVPNLEGHVTQFIAQAQGVAGSPSSSTPGDDSPSASTSTAVSPTALAAQHQQRYTSSRIAELLESVLPPPISAREVAKQGKRDSSSTAKDEEVAPSLASVKYPSPAVSLPLPPGAGFQYPPTFPQPAELPDPFLYNAAPADPSKFSLALQTLAEAAVPDAEDFTDGTGGKGKGREVLPPEDPVLPDGVVRSALLDLYFNQVVQPVLPMLDKSRFLRWSAHLPASQPSLSSPASFIPPSLYNAVFALASSYIPPSSPFAASLPPSAAETYARAARTHLMRDVFLERVGGSAGLSVENVQSAAILALVDWGSGHVDRAWMMSAFALSLALSLSLHLSTALAPDPSSHKLKTFHSILIIHVLLSLRLGRPPLTVLEDYDVPIPPVDDEAINWDLWRSDKSSAELRAEWGDTDPPSDGTDGPVNAVRNNSLVTFARLASLCAIALNILRWNVCPRRGNGQGLPAGEAERAELVASLGAWEEQLDMDLRLGDARGGLELVRERARWIVEMHLVASALHLKLRPHPSFASVAVDPIPRSLGLLNHVLDRYRTTFTLYRSVPSIDLALHLFSETLFDQSDYAPHHHDTVLRAYAELAKAFPVAQKSWIELAAKVDGYKRELGLLRGVHPTTSIQPPPPALPAPAPIAEPFQAFLSYSNDLGPSANPSTILDFGSWDQSDLLVSLGLVETAAGSKGTWTPLEGWGGPEDGMPMPIPIEGAVGYSVLPQQSGQPLAPQPATLPPPPSKQAVATGPGSSFPMVVSPPSTAASGADACAYDGTSFSASLPYTIASASSAQGDTSASAFPYQSFAAANTPSSSDSGGPATDLLTRWIDRGSLTFAAAFGADEGRAA</sequence>
<feature type="region of interest" description="Disordered" evidence="3">
    <location>
        <begin position="163"/>
        <end position="185"/>
    </location>
</feature>
<dbReference type="GO" id="GO:0006351">
    <property type="term" value="P:DNA-templated transcription"/>
    <property type="evidence" value="ECO:0007669"/>
    <property type="project" value="InterPro"/>
</dbReference>
<name>A0A511KQP3_RHOTO</name>
<feature type="compositionally biased region" description="Pro residues" evidence="3">
    <location>
        <begin position="815"/>
        <end position="826"/>
    </location>
</feature>
<keyword evidence="1" id="KW-0479">Metal-binding</keyword>